<keyword evidence="2" id="KW-0732">Signal</keyword>
<dbReference type="InterPro" id="IPR019734">
    <property type="entry name" value="TPR_rpt"/>
</dbReference>
<dbReference type="Proteomes" id="UP001138681">
    <property type="component" value="Unassembled WGS sequence"/>
</dbReference>
<reference evidence="4" key="1">
    <citation type="submission" date="2021-04" db="EMBL/GenBank/DDBJ databases">
        <authorList>
            <person name="Pira H."/>
            <person name="Risdian C."/>
            <person name="Wink J."/>
        </authorList>
    </citation>
    <scope>NUCLEOTIDE SEQUENCE</scope>
    <source>
        <strain evidence="4">WH158</strain>
    </source>
</reference>
<feature type="domain" description="SPOR" evidence="3">
    <location>
        <begin position="394"/>
        <end position="475"/>
    </location>
</feature>
<gene>
    <name evidence="4" type="ORF">KCG46_07055</name>
</gene>
<evidence type="ECO:0000313" key="4">
    <source>
        <dbReference type="EMBL" id="MBV7259330.1"/>
    </source>
</evidence>
<evidence type="ECO:0000259" key="3">
    <source>
        <dbReference type="PROSITE" id="PS51724"/>
    </source>
</evidence>
<dbReference type="RefSeq" id="WP_218404566.1">
    <property type="nucleotide sequence ID" value="NZ_JAGSPC010000001.1"/>
</dbReference>
<protein>
    <submittedName>
        <fullName evidence="4">Tetratricopeptide repeat protein</fullName>
    </submittedName>
</protein>
<dbReference type="AlphaFoldDB" id="A0A9X1JKQ5"/>
<keyword evidence="1" id="KW-0802">TPR repeat</keyword>
<accession>A0A9X1JKQ5</accession>
<dbReference type="InterPro" id="IPR007730">
    <property type="entry name" value="SPOR-like_dom"/>
</dbReference>
<dbReference type="PROSITE" id="PS51724">
    <property type="entry name" value="SPOR"/>
    <property type="match status" value="1"/>
</dbReference>
<dbReference type="EMBL" id="JAGSPC010000001">
    <property type="protein sequence ID" value="MBV7259330.1"/>
    <property type="molecule type" value="Genomic_DNA"/>
</dbReference>
<evidence type="ECO:0000313" key="5">
    <source>
        <dbReference type="Proteomes" id="UP001138681"/>
    </source>
</evidence>
<dbReference type="SMART" id="SM00028">
    <property type="entry name" value="TPR"/>
    <property type="match status" value="2"/>
</dbReference>
<name>A0A9X1JKQ5_9SPHN</name>
<feature type="chain" id="PRO_5040812996" evidence="2">
    <location>
        <begin position="30"/>
        <end position="484"/>
    </location>
</feature>
<dbReference type="PROSITE" id="PS50005">
    <property type="entry name" value="TPR"/>
    <property type="match status" value="1"/>
</dbReference>
<evidence type="ECO:0000256" key="2">
    <source>
        <dbReference type="SAM" id="SignalP"/>
    </source>
</evidence>
<dbReference type="GO" id="GO:0042834">
    <property type="term" value="F:peptidoglycan binding"/>
    <property type="evidence" value="ECO:0007669"/>
    <property type="project" value="InterPro"/>
</dbReference>
<organism evidence="4 5">
    <name type="scientific">Erythrobacter crassostreae</name>
    <dbReference type="NCBI Taxonomy" id="2828328"/>
    <lineage>
        <taxon>Bacteria</taxon>
        <taxon>Pseudomonadati</taxon>
        <taxon>Pseudomonadota</taxon>
        <taxon>Alphaproteobacteria</taxon>
        <taxon>Sphingomonadales</taxon>
        <taxon>Erythrobacteraceae</taxon>
        <taxon>Erythrobacter/Porphyrobacter group</taxon>
        <taxon>Erythrobacter</taxon>
    </lineage>
</organism>
<comment type="caution">
    <text evidence="4">The sequence shown here is derived from an EMBL/GenBank/DDBJ whole genome shotgun (WGS) entry which is preliminary data.</text>
</comment>
<dbReference type="Pfam" id="PF05036">
    <property type="entry name" value="SPOR"/>
    <property type="match status" value="1"/>
</dbReference>
<feature type="repeat" description="TPR" evidence="1">
    <location>
        <begin position="63"/>
        <end position="96"/>
    </location>
</feature>
<keyword evidence="5" id="KW-1185">Reference proteome</keyword>
<proteinExistence type="predicted"/>
<evidence type="ECO:0000256" key="1">
    <source>
        <dbReference type="PROSITE-ProRule" id="PRU00339"/>
    </source>
</evidence>
<feature type="signal peptide" evidence="2">
    <location>
        <begin position="1"/>
        <end position="29"/>
    </location>
</feature>
<sequence length="484" mass="50887">MTSTFTNFLHALALATGTLPILIAAPAAAQQSTSREVVQALPSKDVQRLNRALLRLAKRPDNVAALLEAGEASAKVGDLDAAIGFYRRANNLAPNDARTKLGMARVVLNSGRPADALPLYAAAQSAGANASDLLSDRALAFDMVGDNASAQSAHRQAVALQPDDNEAKRRLAISYAISGNRAGFEDTLRPMLDRRDFASFRTRAFGLAIMGEQDRAAAIVDAVMPRDLAGRINPYLEFMPRLTKAQQAAAANLGIFPQAADIGREDPRIAAYKNGSSNSDAAIAQAADSKLEPAGAPLGEAAETVSVAAAPAPEPGFDLATVAPAEILPAAASPVEASTAPSAQQPASVADAFADLGSASLPTASKSGDAVDLAAIEIRREGAAKVEAEEPAKPDHPSRIWVQLATGRDVSALKFDWRRFTRKAPGLLDDFKPHVTPWGQATRLLAGPVDSRRAASELINALKQQGVDTFRFISPEGTEIKELK</sequence>